<proteinExistence type="predicted"/>
<name>A0ABY0FI78_9BACT</name>
<keyword evidence="1" id="KW-0812">Transmembrane</keyword>
<accession>A0ABY0FI78</accession>
<reference evidence="2 3" key="1">
    <citation type="journal article" date="2018" name="bioRxiv">
        <title>Evidence of independent acquisition and adaption of ultra-small bacteria to human hosts across the highly diverse yet reduced genomes of the phylum Saccharibacteria.</title>
        <authorList>
            <person name="McLean J.S."/>
            <person name="Bor B."/>
            <person name="To T.T."/>
            <person name="Liu Q."/>
            <person name="Kearns K.A."/>
            <person name="Solden L.M."/>
            <person name="Wrighton K.C."/>
            <person name="He X."/>
            <person name="Shi W."/>
        </authorList>
    </citation>
    <scope>NUCLEOTIDE SEQUENCE [LARGE SCALE GENOMIC DNA]</scope>
    <source>
        <strain evidence="2 3">TM7_CMJM_G6_1_HOT_870</strain>
    </source>
</reference>
<protein>
    <submittedName>
        <fullName evidence="2">Uncharacterized protein</fullName>
    </submittedName>
</protein>
<feature type="transmembrane region" description="Helical" evidence="1">
    <location>
        <begin position="82"/>
        <end position="99"/>
    </location>
</feature>
<keyword evidence="1" id="KW-0472">Membrane</keyword>
<feature type="transmembrane region" description="Helical" evidence="1">
    <location>
        <begin position="5"/>
        <end position="25"/>
    </location>
</feature>
<feature type="transmembrane region" description="Helical" evidence="1">
    <location>
        <begin position="37"/>
        <end position="61"/>
    </location>
</feature>
<sequence>MISKIYLVLSLIALCGIIAIVNLFTPTDIGPLGILGFFVLVYIMSVGMVNLFLYGVYRLIYMLKSNIFQSKERKTNNHNISYFLKYSLVISFTPLVLIARQSSGGINLLDIFLLLIIEIIALVYVSKR</sequence>
<dbReference type="EMBL" id="PRLK01000005">
    <property type="protein sequence ID" value="RYC72620.1"/>
    <property type="molecule type" value="Genomic_DNA"/>
</dbReference>
<feature type="transmembrane region" description="Helical" evidence="1">
    <location>
        <begin position="105"/>
        <end position="125"/>
    </location>
</feature>
<keyword evidence="3" id="KW-1185">Reference proteome</keyword>
<keyword evidence="1" id="KW-1133">Transmembrane helix</keyword>
<evidence type="ECO:0000313" key="2">
    <source>
        <dbReference type="EMBL" id="RYC72620.1"/>
    </source>
</evidence>
<dbReference type="Proteomes" id="UP001190925">
    <property type="component" value="Unassembled WGS sequence"/>
</dbReference>
<comment type="caution">
    <text evidence="2">The sequence shown here is derived from an EMBL/GenBank/DDBJ whole genome shotgun (WGS) entry which is preliminary data.</text>
</comment>
<reference evidence="2 3" key="2">
    <citation type="journal article" date="2020" name="Cell Rep.">
        <title>Acquisition and Adaptation of Ultra-small Parasitic Reduced Genome Bacteria to Mammalian Hosts.</title>
        <authorList>
            <person name="McLean J.S."/>
            <person name="Bor B."/>
            <person name="Kerns K.A."/>
            <person name="Liu Q."/>
            <person name="To T.T."/>
            <person name="Solden L."/>
            <person name="Hendrickson E.L."/>
            <person name="Wrighton K."/>
            <person name="Shi W."/>
            <person name="He X."/>
        </authorList>
    </citation>
    <scope>NUCLEOTIDE SEQUENCE [LARGE SCALE GENOMIC DNA]</scope>
    <source>
        <strain evidence="2 3">TM7_CMJM_G6_1_HOT_870</strain>
    </source>
</reference>
<organism evidence="2 3">
    <name type="scientific">Candidatus Nanogingivalis gingivitcus</name>
    <dbReference type="NCBI Taxonomy" id="2171992"/>
    <lineage>
        <taxon>Bacteria</taxon>
        <taxon>Candidatus Saccharimonadota</taxon>
        <taxon>Candidatus Nanosyncoccalia</taxon>
        <taxon>Candidatus Nanogingivales</taxon>
        <taxon>Candidatus Nanogingivalaceae</taxon>
        <taxon>Candidatus Nanogingivalis</taxon>
    </lineage>
</organism>
<evidence type="ECO:0000313" key="3">
    <source>
        <dbReference type="Proteomes" id="UP001190925"/>
    </source>
</evidence>
<gene>
    <name evidence="2" type="ORF">G6CMJM_00427</name>
</gene>
<evidence type="ECO:0000256" key="1">
    <source>
        <dbReference type="SAM" id="Phobius"/>
    </source>
</evidence>